<dbReference type="NCBIfam" id="TIGR03604">
    <property type="entry name" value="TOMM_cyclo_SagD"/>
    <property type="match status" value="1"/>
</dbReference>
<name>A0A1I7JV14_9BACL</name>
<evidence type="ECO:0000259" key="1">
    <source>
        <dbReference type="PROSITE" id="PS51664"/>
    </source>
</evidence>
<gene>
    <name evidence="2" type="ORF">SAMN05421543_11210</name>
</gene>
<dbReference type="PANTHER" id="PTHR37809:SF1">
    <property type="entry name" value="RIBOSOMAL PROTEIN S12 METHYLTHIOTRANSFERASE ACCESSORY FACTOR YCAO"/>
    <property type="match status" value="1"/>
</dbReference>
<sequence length="644" mass="70993">MTGPVLVVGSGLWAGQVAGLLSPKHEVLRSVDVPATVPTPLHLALVLDDAWHPGRDREAEQVFREAGIPWIRGYIAFGEAVVGPLVRPGLPGCSRCADTRRFMAGPDRQEMWRLEQQRMAEEGPRRDAWASRTGLRYLAHLCADEAERLMGGTSSRLQDALYLVNLRTLRSTRHVVLPDPLCPTCGGVPADVPKPVSLAPAPKVGGGYRTRPLAELGPGLVKDYLDGRTGLLNGRMDDLSSPFAAVAVNLPLPNADEGTAGRALTFPESLYTAILEGLERHCGLLPRAARPVVFERYRHLAHHALHPVRVGLHAPEQYARDDFPFRPFDPDRAMSWVWGYSFLQQRPILVPERLAYYSLAGGDGFVYETSNGCAVGASLVEAVFHGILEVVERDAFLLTWYAQLPLPRLDLHSAPDPELRMMVHRFEALTGYDLLCFNATMDSGIPSVWAIAKNRRREGANLTCAAGAHVDPARAVKSAIHELAGTIGTLGERLEARRGDALRMLRDPAAVRDMEDHALLYSLPQAEERLAFLLAGDRPLQTFREAFPPRAQHTDLTRDLEDLLAVFGRLGLEVIVVDQTSPELRRNGLFCVKVLIPGMLPMTFGHHLTRLEGLPRVFHVPCDLGYAPRPLKAAELNPYPHPFP</sequence>
<protein>
    <submittedName>
        <fullName evidence="2">Ribosomal protein S12 methylthiotransferase accessory factor</fullName>
    </submittedName>
</protein>
<dbReference type="GO" id="GO:0016740">
    <property type="term" value="F:transferase activity"/>
    <property type="evidence" value="ECO:0007669"/>
    <property type="project" value="UniProtKB-KW"/>
</dbReference>
<organism evidence="2 3">
    <name type="scientific">Alicyclobacillus macrosporangiidus</name>
    <dbReference type="NCBI Taxonomy" id="392015"/>
    <lineage>
        <taxon>Bacteria</taxon>
        <taxon>Bacillati</taxon>
        <taxon>Bacillota</taxon>
        <taxon>Bacilli</taxon>
        <taxon>Bacillales</taxon>
        <taxon>Alicyclobacillaceae</taxon>
        <taxon>Alicyclobacillus</taxon>
    </lineage>
</organism>
<keyword evidence="2" id="KW-0687">Ribonucleoprotein</keyword>
<dbReference type="GO" id="GO:0005840">
    <property type="term" value="C:ribosome"/>
    <property type="evidence" value="ECO:0007669"/>
    <property type="project" value="UniProtKB-KW"/>
</dbReference>
<dbReference type="PANTHER" id="PTHR37809">
    <property type="entry name" value="RIBOSOMAL PROTEIN S12 METHYLTHIOTRANSFERASE ACCESSORY FACTOR YCAO"/>
    <property type="match status" value="1"/>
</dbReference>
<accession>A0A1I7JV14</accession>
<dbReference type="InterPro" id="IPR022291">
    <property type="entry name" value="Bacteriocin_synth_cyclodeHase"/>
</dbReference>
<dbReference type="Gene3D" id="3.30.1330.230">
    <property type="match status" value="1"/>
</dbReference>
<keyword evidence="3" id="KW-1185">Reference proteome</keyword>
<dbReference type="NCBIfam" id="TIGR03882">
    <property type="entry name" value="cyclo_dehyd_2"/>
    <property type="match status" value="1"/>
</dbReference>
<evidence type="ECO:0000313" key="3">
    <source>
        <dbReference type="Proteomes" id="UP000183508"/>
    </source>
</evidence>
<keyword evidence="2" id="KW-0689">Ribosomal protein</keyword>
<dbReference type="PROSITE" id="PS51664">
    <property type="entry name" value="YCAO"/>
    <property type="match status" value="1"/>
</dbReference>
<dbReference type="AlphaFoldDB" id="A0A1I7JV14"/>
<dbReference type="Proteomes" id="UP000183508">
    <property type="component" value="Unassembled WGS sequence"/>
</dbReference>
<reference evidence="3" key="1">
    <citation type="submission" date="2016-10" db="EMBL/GenBank/DDBJ databases">
        <authorList>
            <person name="Varghese N."/>
        </authorList>
    </citation>
    <scope>NUCLEOTIDE SEQUENCE [LARGE SCALE GENOMIC DNA]</scope>
    <source>
        <strain evidence="3">DSM 17980</strain>
    </source>
</reference>
<dbReference type="Gene3D" id="3.30.160.660">
    <property type="match status" value="1"/>
</dbReference>
<keyword evidence="2" id="KW-0808">Transferase</keyword>
<dbReference type="EMBL" id="FPBV01000012">
    <property type="protein sequence ID" value="SFU89013.1"/>
    <property type="molecule type" value="Genomic_DNA"/>
</dbReference>
<dbReference type="OrthoDB" id="2379922at2"/>
<dbReference type="RefSeq" id="WP_074952966.1">
    <property type="nucleotide sequence ID" value="NZ_FPBV01000012.1"/>
</dbReference>
<evidence type="ECO:0000313" key="2">
    <source>
        <dbReference type="EMBL" id="SFU89013.1"/>
    </source>
</evidence>
<dbReference type="Pfam" id="PF02624">
    <property type="entry name" value="YcaO"/>
    <property type="match status" value="1"/>
</dbReference>
<dbReference type="Gene3D" id="3.30.40.250">
    <property type="match status" value="1"/>
</dbReference>
<dbReference type="InterPro" id="IPR027624">
    <property type="entry name" value="TOMM_cyclo_SagD"/>
</dbReference>
<dbReference type="STRING" id="392015.SAMN05421543_11210"/>
<dbReference type="Gene3D" id="3.40.50.720">
    <property type="entry name" value="NAD(P)-binding Rossmann-like Domain"/>
    <property type="match status" value="1"/>
</dbReference>
<dbReference type="InterPro" id="IPR003776">
    <property type="entry name" value="YcaO-like_dom"/>
</dbReference>
<proteinExistence type="predicted"/>
<feature type="domain" description="YcaO" evidence="1">
    <location>
        <begin position="261"/>
        <end position="644"/>
    </location>
</feature>